<reference evidence="3" key="1">
    <citation type="submission" date="2021-10" db="EMBL/GenBank/DDBJ databases">
        <title>Anaerobic single-cell dispensing facilitates the cultivation of human gut bacteria.</title>
        <authorList>
            <person name="Afrizal A."/>
        </authorList>
    </citation>
    <scope>NUCLEOTIDE SEQUENCE</scope>
    <source>
        <strain evidence="3">CLA-AA-H272</strain>
    </source>
</reference>
<evidence type="ECO:0000313" key="4">
    <source>
        <dbReference type="Proteomes" id="UP001199319"/>
    </source>
</evidence>
<dbReference type="Proteomes" id="UP001199319">
    <property type="component" value="Unassembled WGS sequence"/>
</dbReference>
<dbReference type="Gene3D" id="3.40.50.300">
    <property type="entry name" value="P-loop containing nucleotide triphosphate hydrolases"/>
    <property type="match status" value="1"/>
</dbReference>
<name>A0AAE3AGI5_9FIRM</name>
<dbReference type="RefSeq" id="WP_302929873.1">
    <property type="nucleotide sequence ID" value="NZ_JAJEPW010000065.1"/>
</dbReference>
<dbReference type="InterPro" id="IPR013641">
    <property type="entry name" value="KTI12/PSTK"/>
</dbReference>
<dbReference type="EMBL" id="JAJEPW010000065">
    <property type="protein sequence ID" value="MCC2130723.1"/>
    <property type="molecule type" value="Genomic_DNA"/>
</dbReference>
<protein>
    <submittedName>
        <fullName evidence="3">Uncharacterized protein</fullName>
    </submittedName>
</protein>
<accession>A0AAE3AGI5</accession>
<evidence type="ECO:0000313" key="3">
    <source>
        <dbReference type="EMBL" id="MCC2130723.1"/>
    </source>
</evidence>
<sequence>MSVRLHFVEGLPGVGKSTFAYSLQKQLLGRNDDVVYYKEETSQPIDLFRQAIIPQKAFEKILTKVSSQTAQSIKDNSYLLYDDVIVAYTKVLYNASEIQTVLPQLREYDIGDGKVPFDTYKEHHFRLWNSFIQTYGSTHCAFVAEGAILHNQLLDIIGFYNVSIEELLIYFRALADIVRSLSCRIYLLLPDDIEKLIIITLQERGTGPNSWGAGFSKWMSLSPYCQKNNLSGVSGMVKIYKQMKILSMQILDHIGCEYEVITRII</sequence>
<evidence type="ECO:0000256" key="1">
    <source>
        <dbReference type="ARBA" id="ARBA00022741"/>
    </source>
</evidence>
<proteinExistence type="predicted"/>
<keyword evidence="1" id="KW-0547">Nucleotide-binding</keyword>
<dbReference type="Pfam" id="PF08433">
    <property type="entry name" value="KTI12"/>
    <property type="match status" value="1"/>
</dbReference>
<dbReference type="InterPro" id="IPR027417">
    <property type="entry name" value="P-loop_NTPase"/>
</dbReference>
<dbReference type="SUPFAM" id="SSF52540">
    <property type="entry name" value="P-loop containing nucleoside triphosphate hydrolases"/>
    <property type="match status" value="2"/>
</dbReference>
<dbReference type="GO" id="GO:0005524">
    <property type="term" value="F:ATP binding"/>
    <property type="evidence" value="ECO:0007669"/>
    <property type="project" value="UniProtKB-KW"/>
</dbReference>
<dbReference type="AlphaFoldDB" id="A0AAE3AGI5"/>
<keyword evidence="4" id="KW-1185">Reference proteome</keyword>
<keyword evidence="2" id="KW-0067">ATP-binding</keyword>
<evidence type="ECO:0000256" key="2">
    <source>
        <dbReference type="ARBA" id="ARBA00022840"/>
    </source>
</evidence>
<organism evidence="3 4">
    <name type="scientific">Brotocaccenecus cirricatena</name>
    <dbReference type="NCBI Taxonomy" id="3064195"/>
    <lineage>
        <taxon>Bacteria</taxon>
        <taxon>Bacillati</taxon>
        <taxon>Bacillota</taxon>
        <taxon>Clostridia</taxon>
        <taxon>Eubacteriales</taxon>
        <taxon>Oscillospiraceae</taxon>
        <taxon>Brotocaccenecus</taxon>
    </lineage>
</organism>
<comment type="caution">
    <text evidence="3">The sequence shown here is derived from an EMBL/GenBank/DDBJ whole genome shotgun (WGS) entry which is preliminary data.</text>
</comment>
<gene>
    <name evidence="3" type="ORF">LKD37_14595</name>
</gene>